<evidence type="ECO:0000256" key="1">
    <source>
        <dbReference type="SAM" id="Coils"/>
    </source>
</evidence>
<dbReference type="Pfam" id="PF04977">
    <property type="entry name" value="DivIC"/>
    <property type="match status" value="1"/>
</dbReference>
<accession>A0A9D1HPD0</accession>
<protein>
    <submittedName>
        <fullName evidence="2">Septum formation initiator family protein</fullName>
    </submittedName>
</protein>
<name>A0A9D1HPD0_9FIRM</name>
<dbReference type="AlphaFoldDB" id="A0A9D1HPD0"/>
<evidence type="ECO:0000313" key="2">
    <source>
        <dbReference type="EMBL" id="HIU14088.1"/>
    </source>
</evidence>
<proteinExistence type="predicted"/>
<gene>
    <name evidence="2" type="ORF">IAD15_08475</name>
</gene>
<dbReference type="EMBL" id="DVMJ01000071">
    <property type="protein sequence ID" value="HIU14088.1"/>
    <property type="molecule type" value="Genomic_DNA"/>
</dbReference>
<dbReference type="Proteomes" id="UP000824175">
    <property type="component" value="Unassembled WGS sequence"/>
</dbReference>
<sequence length="72" mass="8744">MGQRVYHYYLDSKQLAELEAQKVTLEEERQKLEEQLDLLDDENYVTRYARKYWVFTKEGEKVITLPDDNTQQ</sequence>
<feature type="coiled-coil region" evidence="1">
    <location>
        <begin position="15"/>
        <end position="42"/>
    </location>
</feature>
<reference evidence="2" key="2">
    <citation type="journal article" date="2021" name="PeerJ">
        <title>Extensive microbial diversity within the chicken gut microbiome revealed by metagenomics and culture.</title>
        <authorList>
            <person name="Gilroy R."/>
            <person name="Ravi A."/>
            <person name="Getino M."/>
            <person name="Pursley I."/>
            <person name="Horton D.L."/>
            <person name="Alikhan N.F."/>
            <person name="Baker D."/>
            <person name="Gharbi K."/>
            <person name="Hall N."/>
            <person name="Watson M."/>
            <person name="Adriaenssens E.M."/>
            <person name="Foster-Nyarko E."/>
            <person name="Jarju S."/>
            <person name="Secka A."/>
            <person name="Antonio M."/>
            <person name="Oren A."/>
            <person name="Chaudhuri R.R."/>
            <person name="La Ragione R."/>
            <person name="Hildebrand F."/>
            <person name="Pallen M.J."/>
        </authorList>
    </citation>
    <scope>NUCLEOTIDE SEQUENCE</scope>
    <source>
        <strain evidence="2">CHK195-11698</strain>
    </source>
</reference>
<dbReference type="InterPro" id="IPR007060">
    <property type="entry name" value="FtsL/DivIC"/>
</dbReference>
<keyword evidence="1" id="KW-0175">Coiled coil</keyword>
<reference evidence="2" key="1">
    <citation type="submission" date="2020-10" db="EMBL/GenBank/DDBJ databases">
        <authorList>
            <person name="Gilroy R."/>
        </authorList>
    </citation>
    <scope>NUCLEOTIDE SEQUENCE</scope>
    <source>
        <strain evidence="2">CHK195-11698</strain>
    </source>
</reference>
<comment type="caution">
    <text evidence="2">The sequence shown here is derived from an EMBL/GenBank/DDBJ whole genome shotgun (WGS) entry which is preliminary data.</text>
</comment>
<organism evidence="2 3">
    <name type="scientific">Candidatus Fimiplasma intestinipullorum</name>
    <dbReference type="NCBI Taxonomy" id="2840825"/>
    <lineage>
        <taxon>Bacteria</taxon>
        <taxon>Bacillati</taxon>
        <taxon>Bacillota</taxon>
        <taxon>Clostridia</taxon>
        <taxon>Eubacteriales</taxon>
        <taxon>Candidatus Fimiplasma</taxon>
    </lineage>
</organism>
<evidence type="ECO:0000313" key="3">
    <source>
        <dbReference type="Proteomes" id="UP000824175"/>
    </source>
</evidence>